<dbReference type="HAMAP" id="MF_00376">
    <property type="entry name" value="Dephospho_CoA_kinase"/>
    <property type="match status" value="1"/>
</dbReference>
<dbReference type="HOGENOM" id="CLU_057180_1_1_0"/>
<dbReference type="STRING" id="937777.Deipe_3424"/>
<accession>L0A6P1</accession>
<keyword evidence="6" id="KW-1185">Reference proteome</keyword>
<dbReference type="GO" id="GO:0005737">
    <property type="term" value="C:cytoplasm"/>
    <property type="evidence" value="ECO:0007669"/>
    <property type="project" value="UniProtKB-SubCell"/>
</dbReference>
<dbReference type="AlphaFoldDB" id="L0A6P1"/>
<feature type="binding site" evidence="3">
    <location>
        <begin position="13"/>
        <end position="18"/>
    </location>
    <ligand>
        <name>ATP</name>
        <dbReference type="ChEBI" id="CHEBI:30616"/>
    </ligand>
</feature>
<evidence type="ECO:0000256" key="3">
    <source>
        <dbReference type="HAMAP-Rule" id="MF_00376"/>
    </source>
</evidence>
<keyword evidence="1 3" id="KW-0547">Nucleotide-binding</keyword>
<dbReference type="GO" id="GO:0004140">
    <property type="term" value="F:dephospho-CoA kinase activity"/>
    <property type="evidence" value="ECO:0007669"/>
    <property type="project" value="UniProtKB-UniRule"/>
</dbReference>
<reference evidence="6" key="1">
    <citation type="submission" date="2012-03" db="EMBL/GenBank/DDBJ databases">
        <title>Complete sequence of chromosome of Deinococcus peraridilitoris DSM 19664.</title>
        <authorList>
            <person name="Lucas S."/>
            <person name="Copeland A."/>
            <person name="Lapidus A."/>
            <person name="Glavina del Rio T."/>
            <person name="Dalin E."/>
            <person name="Tice H."/>
            <person name="Bruce D."/>
            <person name="Goodwin L."/>
            <person name="Pitluck S."/>
            <person name="Peters L."/>
            <person name="Mikhailova N."/>
            <person name="Lu M."/>
            <person name="Kyrpides N."/>
            <person name="Mavromatis K."/>
            <person name="Ivanova N."/>
            <person name="Brettin T."/>
            <person name="Detter J.C."/>
            <person name="Han C."/>
            <person name="Larimer F."/>
            <person name="Land M."/>
            <person name="Hauser L."/>
            <person name="Markowitz V."/>
            <person name="Cheng J.-F."/>
            <person name="Hugenholtz P."/>
            <person name="Woyke T."/>
            <person name="Wu D."/>
            <person name="Pukall R."/>
            <person name="Steenblock K."/>
            <person name="Brambilla E."/>
            <person name="Klenk H.-P."/>
            <person name="Eisen J.A."/>
        </authorList>
    </citation>
    <scope>NUCLEOTIDE SEQUENCE [LARGE SCALE GENOMIC DNA]</scope>
    <source>
        <strain evidence="6">DSM 19664 / LMG 22246 / CIP 109416 / KR-200</strain>
    </source>
</reference>
<dbReference type="GO" id="GO:0015937">
    <property type="term" value="P:coenzyme A biosynthetic process"/>
    <property type="evidence" value="ECO:0007669"/>
    <property type="project" value="UniProtKB-UniRule"/>
</dbReference>
<keyword evidence="3 5" id="KW-0418">Kinase</keyword>
<dbReference type="Pfam" id="PF01121">
    <property type="entry name" value="CoaE"/>
    <property type="match status" value="1"/>
</dbReference>
<dbReference type="PROSITE" id="PS51219">
    <property type="entry name" value="DPCK"/>
    <property type="match status" value="1"/>
</dbReference>
<name>L0A6P1_DEIPD</name>
<dbReference type="EC" id="2.7.1.24" evidence="3 4"/>
<dbReference type="PATRIC" id="fig|937777.3.peg.3436"/>
<organism evidence="5 6">
    <name type="scientific">Deinococcus peraridilitoris (strain DSM 19664 / LMG 22246 / CIP 109416 / KR-200)</name>
    <dbReference type="NCBI Taxonomy" id="937777"/>
    <lineage>
        <taxon>Bacteria</taxon>
        <taxon>Thermotogati</taxon>
        <taxon>Deinococcota</taxon>
        <taxon>Deinococci</taxon>
        <taxon>Deinococcales</taxon>
        <taxon>Deinococcaceae</taxon>
        <taxon>Deinococcus</taxon>
    </lineage>
</organism>
<gene>
    <name evidence="3" type="primary">coaE</name>
    <name evidence="5" type="ordered locus">Deipe_3424</name>
</gene>
<comment type="subcellular location">
    <subcellularLocation>
        <location evidence="3">Cytoplasm</location>
    </subcellularLocation>
</comment>
<dbReference type="KEGG" id="dpd:Deipe_3424"/>
<keyword evidence="3" id="KW-0808">Transferase</keyword>
<proteinExistence type="inferred from homology"/>
<keyword evidence="2 3" id="KW-0067">ATP-binding</keyword>
<dbReference type="NCBIfam" id="TIGR00152">
    <property type="entry name" value="dephospho-CoA kinase"/>
    <property type="match status" value="1"/>
</dbReference>
<dbReference type="RefSeq" id="WP_015237155.1">
    <property type="nucleotide sequence ID" value="NC_019793.1"/>
</dbReference>
<dbReference type="Proteomes" id="UP000010467">
    <property type="component" value="Chromosome"/>
</dbReference>
<dbReference type="Gene3D" id="3.40.50.300">
    <property type="entry name" value="P-loop containing nucleotide triphosphate hydrolases"/>
    <property type="match status" value="1"/>
</dbReference>
<dbReference type="OrthoDB" id="9812943at2"/>
<dbReference type="PANTHER" id="PTHR10695">
    <property type="entry name" value="DEPHOSPHO-COA KINASE-RELATED"/>
    <property type="match status" value="1"/>
</dbReference>
<comment type="pathway">
    <text evidence="3">Cofactor biosynthesis; coenzyme A biosynthesis; CoA from (R)-pantothenate: step 5/5.</text>
</comment>
<comment type="function">
    <text evidence="3">Catalyzes the phosphorylation of the 3'-hydroxyl group of dephosphocoenzyme A to form coenzyme A.</text>
</comment>
<sequence>MAPRRLGLTGSIGAGKSTVAHLLRARGFTVLDADVVAHEISASVEVTQAVEAAFGSQYLKDGALDRSRLAELVFNHPEQRKQLNRIIHPRVRARMTELEREASGEWIVQDIPLLFENGLDAQMDATLLVDAPLELRVARVLARGGLSRDDILKRDAAQLSGSEKRRRASMTLDNDGDLAQLERRLDQVLDALKVRP</sequence>
<dbReference type="PANTHER" id="PTHR10695:SF46">
    <property type="entry name" value="BIFUNCTIONAL COENZYME A SYNTHASE-RELATED"/>
    <property type="match status" value="1"/>
</dbReference>
<dbReference type="CDD" id="cd02022">
    <property type="entry name" value="DPCK"/>
    <property type="match status" value="1"/>
</dbReference>
<dbReference type="InterPro" id="IPR001977">
    <property type="entry name" value="Depp_CoAkinase"/>
</dbReference>
<comment type="similarity">
    <text evidence="3">Belongs to the CoaE family.</text>
</comment>
<protein>
    <recommendedName>
        <fullName evidence="3 4">Dephospho-CoA kinase</fullName>
        <ecNumber evidence="3 4">2.7.1.24</ecNumber>
    </recommendedName>
    <alternativeName>
        <fullName evidence="3">Dephosphocoenzyme A kinase</fullName>
    </alternativeName>
</protein>
<keyword evidence="3" id="KW-0173">Coenzyme A biosynthesis</keyword>
<dbReference type="eggNOG" id="COG0237">
    <property type="taxonomic scope" value="Bacteria"/>
</dbReference>
<evidence type="ECO:0000256" key="2">
    <source>
        <dbReference type="ARBA" id="ARBA00022840"/>
    </source>
</evidence>
<dbReference type="EMBL" id="CP003382">
    <property type="protein sequence ID" value="AFZ68857.1"/>
    <property type="molecule type" value="Genomic_DNA"/>
</dbReference>
<dbReference type="SUPFAM" id="SSF52540">
    <property type="entry name" value="P-loop containing nucleoside triphosphate hydrolases"/>
    <property type="match status" value="1"/>
</dbReference>
<evidence type="ECO:0000256" key="1">
    <source>
        <dbReference type="ARBA" id="ARBA00022741"/>
    </source>
</evidence>
<keyword evidence="3" id="KW-0963">Cytoplasm</keyword>
<dbReference type="InterPro" id="IPR027417">
    <property type="entry name" value="P-loop_NTPase"/>
</dbReference>
<evidence type="ECO:0000313" key="6">
    <source>
        <dbReference type="Proteomes" id="UP000010467"/>
    </source>
</evidence>
<evidence type="ECO:0000256" key="4">
    <source>
        <dbReference type="NCBIfam" id="TIGR00152"/>
    </source>
</evidence>
<dbReference type="UniPathway" id="UPA00241">
    <property type="reaction ID" value="UER00356"/>
</dbReference>
<evidence type="ECO:0000313" key="5">
    <source>
        <dbReference type="EMBL" id="AFZ68857.1"/>
    </source>
</evidence>
<comment type="catalytic activity">
    <reaction evidence="3">
        <text>3'-dephospho-CoA + ATP = ADP + CoA + H(+)</text>
        <dbReference type="Rhea" id="RHEA:18245"/>
        <dbReference type="ChEBI" id="CHEBI:15378"/>
        <dbReference type="ChEBI" id="CHEBI:30616"/>
        <dbReference type="ChEBI" id="CHEBI:57287"/>
        <dbReference type="ChEBI" id="CHEBI:57328"/>
        <dbReference type="ChEBI" id="CHEBI:456216"/>
        <dbReference type="EC" id="2.7.1.24"/>
    </reaction>
</comment>
<dbReference type="GO" id="GO:0005524">
    <property type="term" value="F:ATP binding"/>
    <property type="evidence" value="ECO:0007669"/>
    <property type="project" value="UniProtKB-UniRule"/>
</dbReference>